<protein>
    <submittedName>
        <fullName evidence="5">MFS DHA1 transporter</fullName>
    </submittedName>
</protein>
<accession>A0A9P6ELI7</accession>
<feature type="domain" description="Major facilitator superfamily (MFS) profile" evidence="4">
    <location>
        <begin position="38"/>
        <end position="460"/>
    </location>
</feature>
<evidence type="ECO:0000256" key="1">
    <source>
        <dbReference type="ARBA" id="ARBA00004141"/>
    </source>
</evidence>
<evidence type="ECO:0000256" key="3">
    <source>
        <dbReference type="SAM" id="Phobius"/>
    </source>
</evidence>
<dbReference type="PANTHER" id="PTHR42910:SF1">
    <property type="entry name" value="MAJOR FACILITATOR SUPERFAMILY (MFS) PROFILE DOMAIN-CONTAINING PROTEIN"/>
    <property type="match status" value="1"/>
</dbReference>
<keyword evidence="3" id="KW-0812">Transmembrane</keyword>
<dbReference type="GO" id="GO:0016020">
    <property type="term" value="C:membrane"/>
    <property type="evidence" value="ECO:0007669"/>
    <property type="project" value="UniProtKB-SubCell"/>
</dbReference>
<feature type="transmembrane region" description="Helical" evidence="3">
    <location>
        <begin position="272"/>
        <end position="292"/>
    </location>
</feature>
<feature type="transmembrane region" description="Helical" evidence="3">
    <location>
        <begin position="352"/>
        <end position="373"/>
    </location>
</feature>
<feature type="region of interest" description="Disordered" evidence="2">
    <location>
        <begin position="440"/>
        <end position="460"/>
    </location>
</feature>
<feature type="transmembrane region" description="Helical" evidence="3">
    <location>
        <begin position="36"/>
        <end position="57"/>
    </location>
</feature>
<feature type="transmembrane region" description="Helical" evidence="3">
    <location>
        <begin position="193"/>
        <end position="213"/>
    </location>
</feature>
<feature type="transmembrane region" description="Helical" evidence="3">
    <location>
        <begin position="328"/>
        <end position="345"/>
    </location>
</feature>
<dbReference type="InterPro" id="IPR011701">
    <property type="entry name" value="MFS"/>
</dbReference>
<evidence type="ECO:0000313" key="5">
    <source>
        <dbReference type="EMBL" id="KAF9530799.1"/>
    </source>
</evidence>
<dbReference type="Proteomes" id="UP000807306">
    <property type="component" value="Unassembled WGS sequence"/>
</dbReference>
<feature type="transmembrane region" description="Helical" evidence="3">
    <location>
        <begin position="129"/>
        <end position="150"/>
    </location>
</feature>
<feature type="transmembrane region" description="Helical" evidence="3">
    <location>
        <begin position="162"/>
        <end position="181"/>
    </location>
</feature>
<keyword evidence="3" id="KW-1133">Transmembrane helix</keyword>
<feature type="transmembrane region" description="Helical" evidence="3">
    <location>
        <begin position="241"/>
        <end position="260"/>
    </location>
</feature>
<evidence type="ECO:0000256" key="2">
    <source>
        <dbReference type="SAM" id="MobiDB-lite"/>
    </source>
</evidence>
<feature type="transmembrane region" description="Helical" evidence="3">
    <location>
        <begin position="393"/>
        <end position="415"/>
    </location>
</feature>
<comment type="subcellular location">
    <subcellularLocation>
        <location evidence="1">Membrane</location>
        <topology evidence="1">Multi-pass membrane protein</topology>
    </subcellularLocation>
</comment>
<dbReference type="PROSITE" id="PS50850">
    <property type="entry name" value="MFS"/>
    <property type="match status" value="1"/>
</dbReference>
<dbReference type="CDD" id="cd17324">
    <property type="entry name" value="MFS_NepI_like"/>
    <property type="match status" value="1"/>
</dbReference>
<keyword evidence="6" id="KW-1185">Reference proteome</keyword>
<evidence type="ECO:0000313" key="6">
    <source>
        <dbReference type="Proteomes" id="UP000807306"/>
    </source>
</evidence>
<dbReference type="InterPro" id="IPR036259">
    <property type="entry name" value="MFS_trans_sf"/>
</dbReference>
<keyword evidence="3" id="KW-0472">Membrane</keyword>
<feature type="transmembrane region" description="Helical" evidence="3">
    <location>
        <begin position="77"/>
        <end position="94"/>
    </location>
</feature>
<sequence>MSLESICPIEYGPTKDFGFLPIPKYLQHRSDRPFRLSTWMTCGLSFVASFIIANVYYCQPLLIQISKTFNVSYEEVAIIPTLIQTGYGIAIFFVCPLGDLVRRRQLILLLIFASTTITIAFAVTTNLLVFQVFSFILGTCSITAQIIAPLAADLAQPQERSFVYSIVFTGMLSGAAIARVLAGVVGQFVSWRVIYDIAIGAQCMILVVCYFVIPDYPRKNKSMSYGGILWSMIKYAFTEPIVVQMEIMCIATSICFMNYWVTLTYLLGGPPYHYSTLYIGLFGLFGFVGVTVSPFSGRLIDRIAPWWGVLMAGILMVLLQGLHTAAGGVHIAVVVITCSTLEGLRQLQNVSLISFLFGLEMSAISRLNTLFVLSCYIGQLTGTSTSTKVFVDYGWRAASGLATACFAFLLVILLLRGPHCPRDKWFGYQGGLGMWRKRRVSDPTVTSPEQSTPSTRDFEK</sequence>
<organism evidence="5 6">
    <name type="scientific">Crepidotus variabilis</name>
    <dbReference type="NCBI Taxonomy" id="179855"/>
    <lineage>
        <taxon>Eukaryota</taxon>
        <taxon>Fungi</taxon>
        <taxon>Dikarya</taxon>
        <taxon>Basidiomycota</taxon>
        <taxon>Agaricomycotina</taxon>
        <taxon>Agaricomycetes</taxon>
        <taxon>Agaricomycetidae</taxon>
        <taxon>Agaricales</taxon>
        <taxon>Agaricineae</taxon>
        <taxon>Crepidotaceae</taxon>
        <taxon>Crepidotus</taxon>
    </lineage>
</organism>
<dbReference type="Pfam" id="PF07690">
    <property type="entry name" value="MFS_1"/>
    <property type="match status" value="1"/>
</dbReference>
<name>A0A9P6ELI7_9AGAR</name>
<proteinExistence type="predicted"/>
<reference evidence="5" key="1">
    <citation type="submission" date="2020-11" db="EMBL/GenBank/DDBJ databases">
        <authorList>
            <consortium name="DOE Joint Genome Institute"/>
            <person name="Ahrendt S."/>
            <person name="Riley R."/>
            <person name="Andreopoulos W."/>
            <person name="Labutti K."/>
            <person name="Pangilinan J."/>
            <person name="Ruiz-Duenas F.J."/>
            <person name="Barrasa J.M."/>
            <person name="Sanchez-Garcia M."/>
            <person name="Camarero S."/>
            <person name="Miyauchi S."/>
            <person name="Serrano A."/>
            <person name="Linde D."/>
            <person name="Babiker R."/>
            <person name="Drula E."/>
            <person name="Ayuso-Fernandez I."/>
            <person name="Pacheco R."/>
            <person name="Padilla G."/>
            <person name="Ferreira P."/>
            <person name="Barriuso J."/>
            <person name="Kellner H."/>
            <person name="Castanera R."/>
            <person name="Alfaro M."/>
            <person name="Ramirez L."/>
            <person name="Pisabarro A.G."/>
            <person name="Kuo A."/>
            <person name="Tritt A."/>
            <person name="Lipzen A."/>
            <person name="He G."/>
            <person name="Yan M."/>
            <person name="Ng V."/>
            <person name="Cullen D."/>
            <person name="Martin F."/>
            <person name="Rosso M.-N."/>
            <person name="Henrissat B."/>
            <person name="Hibbett D."/>
            <person name="Martinez A.T."/>
            <person name="Grigoriev I.V."/>
        </authorList>
    </citation>
    <scope>NUCLEOTIDE SEQUENCE</scope>
    <source>
        <strain evidence="5">CBS 506.95</strain>
    </source>
</reference>
<dbReference type="SUPFAM" id="SSF103473">
    <property type="entry name" value="MFS general substrate transporter"/>
    <property type="match status" value="1"/>
</dbReference>
<feature type="transmembrane region" description="Helical" evidence="3">
    <location>
        <begin position="106"/>
        <end position="123"/>
    </location>
</feature>
<evidence type="ECO:0000259" key="4">
    <source>
        <dbReference type="PROSITE" id="PS50850"/>
    </source>
</evidence>
<dbReference type="PANTHER" id="PTHR42910">
    <property type="entry name" value="TRANSPORTER SCO4007-RELATED"/>
    <property type="match status" value="1"/>
</dbReference>
<comment type="caution">
    <text evidence="5">The sequence shown here is derived from an EMBL/GenBank/DDBJ whole genome shotgun (WGS) entry which is preliminary data.</text>
</comment>
<dbReference type="EMBL" id="MU157838">
    <property type="protein sequence ID" value="KAF9530799.1"/>
    <property type="molecule type" value="Genomic_DNA"/>
</dbReference>
<feature type="transmembrane region" description="Helical" evidence="3">
    <location>
        <begin position="304"/>
        <end position="322"/>
    </location>
</feature>
<dbReference type="Gene3D" id="1.20.1250.20">
    <property type="entry name" value="MFS general substrate transporter like domains"/>
    <property type="match status" value="1"/>
</dbReference>
<gene>
    <name evidence="5" type="ORF">CPB83DRAFT_762547</name>
</gene>
<dbReference type="AlphaFoldDB" id="A0A9P6ELI7"/>
<dbReference type="OrthoDB" id="2105912at2759"/>
<dbReference type="InterPro" id="IPR020846">
    <property type="entry name" value="MFS_dom"/>
</dbReference>
<dbReference type="GO" id="GO:0022857">
    <property type="term" value="F:transmembrane transporter activity"/>
    <property type="evidence" value="ECO:0007669"/>
    <property type="project" value="InterPro"/>
</dbReference>
<feature type="compositionally biased region" description="Polar residues" evidence="2">
    <location>
        <begin position="443"/>
        <end position="460"/>
    </location>
</feature>